<sequence>FIHPPFNNFPDSDLHPEGLSYDLLAANTDWFLDPADFVSNSPDGVPYPRQLDPSTSMVMLGIVDNNGQAQDADRRLRCTFCRRTYTGEDAGRAWQNHVKEQHSIILDNDR</sequence>
<dbReference type="AlphaFoldDB" id="A0A0C3EZE4"/>
<gene>
    <name evidence="1" type="ORF">PILCRDRAFT_29649</name>
</gene>
<protein>
    <submittedName>
        <fullName evidence="1">Uncharacterized protein</fullName>
    </submittedName>
</protein>
<dbReference type="InParanoid" id="A0A0C3EZE4"/>
<dbReference type="OrthoDB" id="2333993at2759"/>
<dbReference type="HOGENOM" id="CLU_1953961_0_0_1"/>
<proteinExistence type="predicted"/>
<keyword evidence="2" id="KW-1185">Reference proteome</keyword>
<evidence type="ECO:0000313" key="1">
    <source>
        <dbReference type="EMBL" id="KIM77920.1"/>
    </source>
</evidence>
<dbReference type="STRING" id="765440.A0A0C3EZE4"/>
<reference evidence="1 2" key="1">
    <citation type="submission" date="2014-04" db="EMBL/GenBank/DDBJ databases">
        <authorList>
            <consortium name="DOE Joint Genome Institute"/>
            <person name="Kuo A."/>
            <person name="Tarkka M."/>
            <person name="Buscot F."/>
            <person name="Kohler A."/>
            <person name="Nagy L.G."/>
            <person name="Floudas D."/>
            <person name="Copeland A."/>
            <person name="Barry K.W."/>
            <person name="Cichocki N."/>
            <person name="Veneault-Fourrey C."/>
            <person name="LaButti K."/>
            <person name="Lindquist E.A."/>
            <person name="Lipzen A."/>
            <person name="Lundell T."/>
            <person name="Morin E."/>
            <person name="Murat C."/>
            <person name="Sun H."/>
            <person name="Tunlid A."/>
            <person name="Henrissat B."/>
            <person name="Grigoriev I.V."/>
            <person name="Hibbett D.S."/>
            <person name="Martin F."/>
            <person name="Nordberg H.P."/>
            <person name="Cantor M.N."/>
            <person name="Hua S.X."/>
        </authorList>
    </citation>
    <scope>NUCLEOTIDE SEQUENCE [LARGE SCALE GENOMIC DNA]</scope>
    <source>
        <strain evidence="1 2">F 1598</strain>
    </source>
</reference>
<accession>A0A0C3EZE4</accession>
<name>A0A0C3EZE4_PILCF</name>
<organism evidence="1 2">
    <name type="scientific">Piloderma croceum (strain F 1598)</name>
    <dbReference type="NCBI Taxonomy" id="765440"/>
    <lineage>
        <taxon>Eukaryota</taxon>
        <taxon>Fungi</taxon>
        <taxon>Dikarya</taxon>
        <taxon>Basidiomycota</taxon>
        <taxon>Agaricomycotina</taxon>
        <taxon>Agaricomycetes</taxon>
        <taxon>Agaricomycetidae</taxon>
        <taxon>Atheliales</taxon>
        <taxon>Atheliaceae</taxon>
        <taxon>Piloderma</taxon>
    </lineage>
</organism>
<reference evidence="2" key="2">
    <citation type="submission" date="2015-01" db="EMBL/GenBank/DDBJ databases">
        <title>Evolutionary Origins and Diversification of the Mycorrhizal Mutualists.</title>
        <authorList>
            <consortium name="DOE Joint Genome Institute"/>
            <consortium name="Mycorrhizal Genomics Consortium"/>
            <person name="Kohler A."/>
            <person name="Kuo A."/>
            <person name="Nagy L.G."/>
            <person name="Floudas D."/>
            <person name="Copeland A."/>
            <person name="Barry K.W."/>
            <person name="Cichocki N."/>
            <person name="Veneault-Fourrey C."/>
            <person name="LaButti K."/>
            <person name="Lindquist E.A."/>
            <person name="Lipzen A."/>
            <person name="Lundell T."/>
            <person name="Morin E."/>
            <person name="Murat C."/>
            <person name="Riley R."/>
            <person name="Ohm R."/>
            <person name="Sun H."/>
            <person name="Tunlid A."/>
            <person name="Henrissat B."/>
            <person name="Grigoriev I.V."/>
            <person name="Hibbett D.S."/>
            <person name="Martin F."/>
        </authorList>
    </citation>
    <scope>NUCLEOTIDE SEQUENCE [LARGE SCALE GENOMIC DNA]</scope>
    <source>
        <strain evidence="2">F 1598</strain>
    </source>
</reference>
<feature type="non-terminal residue" evidence="1">
    <location>
        <position position="1"/>
    </location>
</feature>
<feature type="non-terminal residue" evidence="1">
    <location>
        <position position="110"/>
    </location>
</feature>
<evidence type="ECO:0000313" key="2">
    <source>
        <dbReference type="Proteomes" id="UP000054166"/>
    </source>
</evidence>
<dbReference type="Proteomes" id="UP000054166">
    <property type="component" value="Unassembled WGS sequence"/>
</dbReference>
<dbReference type="EMBL" id="KN833020">
    <property type="protein sequence ID" value="KIM77920.1"/>
    <property type="molecule type" value="Genomic_DNA"/>
</dbReference>